<dbReference type="InterPro" id="IPR002314">
    <property type="entry name" value="aa-tRNA-synt_IIb"/>
</dbReference>
<dbReference type="GO" id="GO:0006433">
    <property type="term" value="P:prolyl-tRNA aminoacylation"/>
    <property type="evidence" value="ECO:0007669"/>
    <property type="project" value="InterPro"/>
</dbReference>
<dbReference type="InterPro" id="IPR002316">
    <property type="entry name" value="Pro-tRNA-ligase_IIa"/>
</dbReference>
<feature type="domain" description="Aminoacyl-transfer RNA synthetases class-II family profile" evidence="11">
    <location>
        <begin position="312"/>
        <end position="546"/>
    </location>
</feature>
<sequence>MSTDVNALSDALANASVAPMFATPEPLKGAAVVYHKDLDGADIARTLAKVCGVSLTSMMWKKYSGTVKTSPALESGEGESASGAQGILDWVAEKARDGNRATTHPAGSDPAMVDAWTTFEREELRESAFTTSGMLGGAIAMDEGKFGEALEALKRACAKVNARLGEAKFLGGDAPSMADVVVAATLYPAFAKSLDPEARDAMPNVVRLMTQMAAHEDVKSVLGKLRMCDMIRMPKSKAPKASTEKKEGEKKKTNEAKGDKKKETGLGLSTKRDEDFGAWYSQVVVAGDLIDYYDISGCYILKPWAYAQWEVLKEFFDKEIKALDVENCYFPMFVSASRLEKEKDHIEDFAPEVAWVTRSGETDLEVPIAVRPTSETVMYPHYAQWIRSHRDLPLRLNQWCNVVRWEFKHPTPFIRSREFLWQEGHTAYATKEECDVEVFQILDLYRRVYEEYLAVPVVPGKKSEKEKFAGGLYTTTVEAYVPGSGRGVQGATSHCLGQNFSKMFNIEFEDTKGGKSLAWQNSWGFTTRTLGVCYMVHGDDDGLVLPPKVAPIQAIHWRLYQYLVETFGSWLSYNGLVSTFMFLNIADSMTKALKAAGVRSKLDARDNYTPGWKYNHWELKGVPLRVEIGARDMENGTCMIARRDNREKESVSIENLPKRVLELCEQVQKDIFERAKKARDENIVKLMSWDGFVEALDAKKLVMTPWCNTKESENLVKQKSTKESEGGAAKTLCIPFEQPALEPGTKCFITGAPAECWVLWGRSY</sequence>
<reference evidence="12" key="1">
    <citation type="submission" date="2017-04" db="EMBL/GenBank/DDBJ databases">
        <title>Population genomics of picophytoplankton unveils novel chromosome hypervariability.</title>
        <authorList>
            <consortium name="DOE Joint Genome Institute"/>
            <person name="Blanc-Mathieu R."/>
            <person name="Krasovec M."/>
            <person name="Hebrard M."/>
            <person name="Yau S."/>
            <person name="Desgranges E."/>
            <person name="Martin J."/>
            <person name="Schackwitz W."/>
            <person name="Kuo A."/>
            <person name="Salin G."/>
            <person name="Donnadieu C."/>
            <person name="Desdevises Y."/>
            <person name="Sanchez-Ferandin S."/>
            <person name="Moreau H."/>
            <person name="Rivals E."/>
            <person name="Grigoriev I.V."/>
            <person name="Grimsley N."/>
            <person name="Eyre-Walker A."/>
            <person name="Piganeau G."/>
        </authorList>
    </citation>
    <scope>NUCLEOTIDE SEQUENCE [LARGE SCALE GENOMIC DNA]</scope>
    <source>
        <strain evidence="12">RCC 1115</strain>
    </source>
</reference>
<keyword evidence="5" id="KW-0648">Protein biosynthesis</keyword>
<evidence type="ECO:0000259" key="10">
    <source>
        <dbReference type="PROSITE" id="PS50405"/>
    </source>
</evidence>
<dbReference type="Gene3D" id="3.40.50.800">
    <property type="entry name" value="Anticodon-binding domain"/>
    <property type="match status" value="1"/>
</dbReference>
<evidence type="ECO:0000256" key="6">
    <source>
        <dbReference type="ARBA" id="ARBA00023146"/>
    </source>
</evidence>
<dbReference type="Proteomes" id="UP000195557">
    <property type="component" value="Unassembled WGS sequence"/>
</dbReference>
<dbReference type="InterPro" id="IPR006195">
    <property type="entry name" value="aa-tRNA-synth_II"/>
</dbReference>
<dbReference type="GO" id="GO:0017101">
    <property type="term" value="C:aminoacyl-tRNA synthetase multienzyme complex"/>
    <property type="evidence" value="ECO:0007669"/>
    <property type="project" value="TreeGrafter"/>
</dbReference>
<dbReference type="SUPFAM" id="SSF64586">
    <property type="entry name" value="C-terminal domain of ProRS"/>
    <property type="match status" value="1"/>
</dbReference>
<dbReference type="InterPro" id="IPR036621">
    <property type="entry name" value="Anticodon-bd_dom_sf"/>
</dbReference>
<dbReference type="CDD" id="cd00862">
    <property type="entry name" value="ProRS_anticodon_zinc"/>
    <property type="match status" value="1"/>
</dbReference>
<dbReference type="PROSITE" id="PS50405">
    <property type="entry name" value="GST_CTER"/>
    <property type="match status" value="1"/>
</dbReference>
<dbReference type="InterPro" id="IPR010987">
    <property type="entry name" value="Glutathione-S-Trfase_C-like"/>
</dbReference>
<dbReference type="CDD" id="cd00778">
    <property type="entry name" value="ProRS_core_arch_euk"/>
    <property type="match status" value="1"/>
</dbReference>
<dbReference type="SUPFAM" id="SSF52954">
    <property type="entry name" value="Class II aaRS ABD-related"/>
    <property type="match status" value="1"/>
</dbReference>
<keyword evidence="4" id="KW-0067">ATP-binding</keyword>
<evidence type="ECO:0000313" key="12">
    <source>
        <dbReference type="EMBL" id="OUS48437.1"/>
    </source>
</evidence>
<evidence type="ECO:0000256" key="4">
    <source>
        <dbReference type="ARBA" id="ARBA00022840"/>
    </source>
</evidence>
<keyword evidence="3" id="KW-0547">Nucleotide-binding</keyword>
<dbReference type="Gene3D" id="1.20.1050.10">
    <property type="match status" value="1"/>
</dbReference>
<dbReference type="PANTHER" id="PTHR43382">
    <property type="entry name" value="PROLYL-TRNA SYNTHETASE"/>
    <property type="match status" value="1"/>
</dbReference>
<dbReference type="InterPro" id="IPR017449">
    <property type="entry name" value="Pro-tRNA_synth_II"/>
</dbReference>
<dbReference type="Pfam" id="PF00587">
    <property type="entry name" value="tRNA-synt_2b"/>
    <property type="match status" value="1"/>
</dbReference>
<evidence type="ECO:0000256" key="1">
    <source>
        <dbReference type="ARBA" id="ARBA00012831"/>
    </source>
</evidence>
<dbReference type="PANTHER" id="PTHR43382:SF2">
    <property type="entry name" value="BIFUNCTIONAL GLUTAMATE_PROLINE--TRNA LIGASE"/>
    <property type="match status" value="1"/>
</dbReference>
<evidence type="ECO:0000259" key="11">
    <source>
        <dbReference type="PROSITE" id="PS50862"/>
    </source>
</evidence>
<dbReference type="PROSITE" id="PS50862">
    <property type="entry name" value="AA_TRNA_LIGASE_II"/>
    <property type="match status" value="1"/>
</dbReference>
<dbReference type="eggNOG" id="KOG0867">
    <property type="taxonomic scope" value="Eukaryota"/>
</dbReference>
<comment type="catalytic activity">
    <reaction evidence="8">
        <text>tRNA(Pro) + L-proline + ATP = L-prolyl-tRNA(Pro) + AMP + diphosphate</text>
        <dbReference type="Rhea" id="RHEA:14305"/>
        <dbReference type="Rhea" id="RHEA-COMP:9700"/>
        <dbReference type="Rhea" id="RHEA-COMP:9702"/>
        <dbReference type="ChEBI" id="CHEBI:30616"/>
        <dbReference type="ChEBI" id="CHEBI:33019"/>
        <dbReference type="ChEBI" id="CHEBI:60039"/>
        <dbReference type="ChEBI" id="CHEBI:78442"/>
        <dbReference type="ChEBI" id="CHEBI:78532"/>
        <dbReference type="ChEBI" id="CHEBI:456215"/>
        <dbReference type="EC" id="6.1.1.15"/>
    </reaction>
</comment>
<dbReference type="EMBL" id="KZ155774">
    <property type="protein sequence ID" value="OUS48437.1"/>
    <property type="molecule type" value="Genomic_DNA"/>
</dbReference>
<keyword evidence="2" id="KW-0436">Ligase</keyword>
<dbReference type="InterPro" id="IPR045864">
    <property type="entry name" value="aa-tRNA-synth_II/BPL/LPL"/>
</dbReference>
<dbReference type="GO" id="GO:0005524">
    <property type="term" value="F:ATP binding"/>
    <property type="evidence" value="ECO:0007669"/>
    <property type="project" value="UniProtKB-KW"/>
</dbReference>
<dbReference type="EC" id="6.1.1.15" evidence="1"/>
<dbReference type="Pfam" id="PF00043">
    <property type="entry name" value="GST_C"/>
    <property type="match status" value="1"/>
</dbReference>
<evidence type="ECO:0000256" key="2">
    <source>
        <dbReference type="ARBA" id="ARBA00022598"/>
    </source>
</evidence>
<dbReference type="Pfam" id="PF09180">
    <property type="entry name" value="ProRS-C_1"/>
    <property type="match status" value="1"/>
</dbReference>
<accession>A0A1Y5IIH8</accession>
<dbReference type="HAMAP" id="MF_01571">
    <property type="entry name" value="Pro_tRNA_synth_type3"/>
    <property type="match status" value="1"/>
</dbReference>
<dbReference type="InterPro" id="IPR004499">
    <property type="entry name" value="Pro-tRNA-ligase_IIa_arc-type"/>
</dbReference>
<feature type="region of interest" description="Disordered" evidence="9">
    <location>
        <begin position="235"/>
        <end position="267"/>
    </location>
</feature>
<dbReference type="Gene3D" id="3.30.930.10">
    <property type="entry name" value="Bira Bifunctional Protein, Domain 2"/>
    <property type="match status" value="1"/>
</dbReference>
<name>A0A1Y5IIH8_OSTTA</name>
<dbReference type="InterPro" id="IPR033721">
    <property type="entry name" value="ProRS_core_arch_euk"/>
</dbReference>
<dbReference type="PRINTS" id="PR01046">
    <property type="entry name" value="TRNASYNTHPRO"/>
</dbReference>
<dbReference type="GO" id="GO:0004827">
    <property type="term" value="F:proline-tRNA ligase activity"/>
    <property type="evidence" value="ECO:0007669"/>
    <property type="project" value="UniProtKB-EC"/>
</dbReference>
<proteinExistence type="inferred from homology"/>
<dbReference type="NCBIfam" id="TIGR00408">
    <property type="entry name" value="proS_fam_I"/>
    <property type="match status" value="1"/>
</dbReference>
<dbReference type="InterPro" id="IPR004046">
    <property type="entry name" value="GST_C"/>
</dbReference>
<gene>
    <name evidence="12" type="ORF">BE221DRAFT_69263</name>
</gene>
<dbReference type="SMART" id="SM00946">
    <property type="entry name" value="ProRS-C_1"/>
    <property type="match status" value="1"/>
</dbReference>
<protein>
    <recommendedName>
        <fullName evidence="1">proline--tRNA ligase</fullName>
        <ecNumber evidence="1">6.1.1.15</ecNumber>
    </recommendedName>
    <alternativeName>
        <fullName evidence="7">Prolyl-tRNA synthetase</fullName>
    </alternativeName>
</protein>
<keyword evidence="6" id="KW-0030">Aminoacyl-tRNA synthetase</keyword>
<feature type="compositionally biased region" description="Basic and acidic residues" evidence="9">
    <location>
        <begin position="242"/>
        <end position="267"/>
    </location>
</feature>
<dbReference type="FunFam" id="3.30.930.10:FF:000007">
    <property type="entry name" value="Bifunctional glutamate/proline--tRNA ligase"/>
    <property type="match status" value="1"/>
</dbReference>
<dbReference type="FunFam" id="3.40.50.800:FF:000005">
    <property type="entry name" value="bifunctional glutamate/proline--tRNA ligase"/>
    <property type="match status" value="1"/>
</dbReference>
<feature type="domain" description="GST C-terminal" evidence="10">
    <location>
        <begin position="106"/>
        <end position="231"/>
    </location>
</feature>
<evidence type="ECO:0000256" key="7">
    <source>
        <dbReference type="ARBA" id="ARBA00029731"/>
    </source>
</evidence>
<evidence type="ECO:0000256" key="3">
    <source>
        <dbReference type="ARBA" id="ARBA00022741"/>
    </source>
</evidence>
<dbReference type="SUPFAM" id="SSF47616">
    <property type="entry name" value="GST C-terminal domain-like"/>
    <property type="match status" value="1"/>
</dbReference>
<dbReference type="GO" id="GO:0005737">
    <property type="term" value="C:cytoplasm"/>
    <property type="evidence" value="ECO:0007669"/>
    <property type="project" value="InterPro"/>
</dbReference>
<dbReference type="InterPro" id="IPR016061">
    <property type="entry name" value="Pro-tRNA_ligase_II_C"/>
</dbReference>
<dbReference type="AlphaFoldDB" id="A0A1Y5IIH8"/>
<organism evidence="12">
    <name type="scientific">Ostreococcus tauri</name>
    <name type="common">Marine green alga</name>
    <dbReference type="NCBI Taxonomy" id="70448"/>
    <lineage>
        <taxon>Eukaryota</taxon>
        <taxon>Viridiplantae</taxon>
        <taxon>Chlorophyta</taxon>
        <taxon>Mamiellophyceae</taxon>
        <taxon>Mamiellales</taxon>
        <taxon>Bathycoccaceae</taxon>
        <taxon>Ostreococcus</taxon>
    </lineage>
</organism>
<dbReference type="InterPro" id="IPR004154">
    <property type="entry name" value="Anticodon-bd"/>
</dbReference>
<dbReference type="eggNOG" id="KOG4163">
    <property type="taxonomic scope" value="Eukaryota"/>
</dbReference>
<dbReference type="Gene3D" id="3.30.110.30">
    <property type="entry name" value="C-terminal domain of ProRS"/>
    <property type="match status" value="1"/>
</dbReference>
<dbReference type="FunFam" id="3.30.110.30:FF:000001">
    <property type="entry name" value="Bifunctional glutamate/proline--tRNA ligase"/>
    <property type="match status" value="1"/>
</dbReference>
<evidence type="ECO:0000256" key="8">
    <source>
        <dbReference type="ARBA" id="ARBA00047671"/>
    </source>
</evidence>
<dbReference type="Pfam" id="PF03129">
    <property type="entry name" value="HGTP_anticodon"/>
    <property type="match status" value="1"/>
</dbReference>
<evidence type="ECO:0000256" key="9">
    <source>
        <dbReference type="SAM" id="MobiDB-lite"/>
    </source>
</evidence>
<dbReference type="SUPFAM" id="SSF55681">
    <property type="entry name" value="Class II aaRS and biotin synthetases"/>
    <property type="match status" value="1"/>
</dbReference>
<evidence type="ECO:0000256" key="5">
    <source>
        <dbReference type="ARBA" id="ARBA00022917"/>
    </source>
</evidence>
<dbReference type="InterPro" id="IPR036282">
    <property type="entry name" value="Glutathione-S-Trfase_C_sf"/>
</dbReference>